<dbReference type="InterPro" id="IPR051799">
    <property type="entry name" value="NADH_flavin_oxidoreductase"/>
</dbReference>
<dbReference type="AlphaFoldDB" id="A0A2X0ISW5"/>
<proteinExistence type="predicted"/>
<feature type="domain" description="NADH:flavin oxidoreductase/NADH oxidase N-terminal" evidence="3">
    <location>
        <begin position="4"/>
        <end position="342"/>
    </location>
</feature>
<evidence type="ECO:0000313" key="5">
    <source>
        <dbReference type="Proteomes" id="UP000248889"/>
    </source>
</evidence>
<dbReference type="RefSeq" id="WP_111507651.1">
    <property type="nucleotide sequence ID" value="NZ_QKYN01000210.1"/>
</dbReference>
<evidence type="ECO:0000256" key="2">
    <source>
        <dbReference type="ARBA" id="ARBA00023002"/>
    </source>
</evidence>
<comment type="caution">
    <text evidence="4">The sequence shown here is derived from an EMBL/GenBank/DDBJ whole genome shotgun (WGS) entry which is preliminary data.</text>
</comment>
<evidence type="ECO:0000313" key="4">
    <source>
        <dbReference type="EMBL" id="RAG80646.1"/>
    </source>
</evidence>
<evidence type="ECO:0000259" key="3">
    <source>
        <dbReference type="Pfam" id="PF00724"/>
    </source>
</evidence>
<dbReference type="EMBL" id="QKYN01000210">
    <property type="protein sequence ID" value="RAG80646.1"/>
    <property type="molecule type" value="Genomic_DNA"/>
</dbReference>
<dbReference type="InterPro" id="IPR013785">
    <property type="entry name" value="Aldolase_TIM"/>
</dbReference>
<dbReference type="SUPFAM" id="SSF51395">
    <property type="entry name" value="FMN-linked oxidoreductases"/>
    <property type="match status" value="1"/>
</dbReference>
<dbReference type="PANTHER" id="PTHR43656">
    <property type="entry name" value="BINDING OXIDOREDUCTASE, PUTATIVE (AFU_ORTHOLOGUE AFUA_2G08260)-RELATED"/>
    <property type="match status" value="1"/>
</dbReference>
<gene>
    <name evidence="4" type="ORF">DN069_37060</name>
</gene>
<keyword evidence="1" id="KW-0285">Flavoprotein</keyword>
<sequence>MASDLFSPLRLRSGSVLPNRIAKAAMEENMAGPGQLPDRQLVELYRRWAAGGTGLLITGNVMVHAEALTGPGGVVLDDAAPLEPFAEWARAGKSAGGQIWMQINHPGRQIASDMPGVVWGPSAVGVDLGRHSGRFGRPVAMTAEQIRDTVDRFAVTAARAEEAGFDGVEIHAAHGYLLSQFLSPLVNKRTNAWGGSLENRARMLLDVVRAVRAAVSPSFAVAVKLNSADFQRGGFDTDDARQVIEWLAPLGVDLVELSGGSYESPAMTGRPADARTQAREAYFLDLAQDLVTTSPLPLMLTGGITRRDTAEKVLAGGVEVVGMGTALSVTLDLPKRWAEGREADRQLRPVTWSDKALASAAGMAQVRRQLRRIARGGNPAPGTHPAVALIGEQRLQRKALRRYRAWLLTT</sequence>
<dbReference type="InterPro" id="IPR001155">
    <property type="entry name" value="OxRdtase_FMN_N"/>
</dbReference>
<dbReference type="GO" id="GO:0010181">
    <property type="term" value="F:FMN binding"/>
    <property type="evidence" value="ECO:0007669"/>
    <property type="project" value="InterPro"/>
</dbReference>
<dbReference type="CDD" id="cd04733">
    <property type="entry name" value="OYE_like_2_FMN"/>
    <property type="match status" value="1"/>
</dbReference>
<dbReference type="Proteomes" id="UP000248889">
    <property type="component" value="Unassembled WGS sequence"/>
</dbReference>
<organism evidence="4 5">
    <name type="scientific">Streptacidiphilus pinicola</name>
    <dbReference type="NCBI Taxonomy" id="2219663"/>
    <lineage>
        <taxon>Bacteria</taxon>
        <taxon>Bacillati</taxon>
        <taxon>Actinomycetota</taxon>
        <taxon>Actinomycetes</taxon>
        <taxon>Kitasatosporales</taxon>
        <taxon>Streptomycetaceae</taxon>
        <taxon>Streptacidiphilus</taxon>
    </lineage>
</organism>
<dbReference type="OrthoDB" id="3169239at2"/>
<keyword evidence="5" id="KW-1185">Reference proteome</keyword>
<reference evidence="4 5" key="1">
    <citation type="submission" date="2018-06" db="EMBL/GenBank/DDBJ databases">
        <title>Streptacidiphilus pinicola sp. nov., isolated from pine grove soil.</title>
        <authorList>
            <person name="Roh S.G."/>
            <person name="Park S."/>
            <person name="Kim M.-K."/>
            <person name="Yun B.-R."/>
            <person name="Park J."/>
            <person name="Kim M.J."/>
            <person name="Kim Y.S."/>
            <person name="Kim S.B."/>
        </authorList>
    </citation>
    <scope>NUCLEOTIDE SEQUENCE [LARGE SCALE GENOMIC DNA]</scope>
    <source>
        <strain evidence="4 5">MMS16-CNU450</strain>
    </source>
</reference>
<dbReference type="PANTHER" id="PTHR43656:SF2">
    <property type="entry name" value="BINDING OXIDOREDUCTASE, PUTATIVE (AFU_ORTHOLOGUE AFUA_2G08260)-RELATED"/>
    <property type="match status" value="1"/>
</dbReference>
<keyword evidence="2" id="KW-0560">Oxidoreductase</keyword>
<dbReference type="GO" id="GO:0016491">
    <property type="term" value="F:oxidoreductase activity"/>
    <property type="evidence" value="ECO:0007669"/>
    <property type="project" value="UniProtKB-KW"/>
</dbReference>
<accession>A0A2X0ISW5</accession>
<feature type="non-terminal residue" evidence="4">
    <location>
        <position position="410"/>
    </location>
</feature>
<dbReference type="Pfam" id="PF00724">
    <property type="entry name" value="Oxidored_FMN"/>
    <property type="match status" value="1"/>
</dbReference>
<evidence type="ECO:0000256" key="1">
    <source>
        <dbReference type="ARBA" id="ARBA00022630"/>
    </source>
</evidence>
<name>A0A2X0ISW5_9ACTN</name>
<protein>
    <submittedName>
        <fullName evidence="4">2,4-dienoyl-CoA reductase</fullName>
    </submittedName>
</protein>
<dbReference type="Gene3D" id="3.20.20.70">
    <property type="entry name" value="Aldolase class I"/>
    <property type="match status" value="1"/>
</dbReference>